<accession>A0A1B8AA36</accession>
<dbReference type="AlphaFoldDB" id="A0A1B8AA36"/>
<dbReference type="OMA" id="RYNAMND"/>
<evidence type="ECO:0000313" key="2">
    <source>
        <dbReference type="Proteomes" id="UP000091967"/>
    </source>
</evidence>
<dbReference type="Proteomes" id="UP000091967">
    <property type="component" value="Unassembled WGS sequence"/>
</dbReference>
<evidence type="ECO:0000313" key="1">
    <source>
        <dbReference type="EMBL" id="OBS17339.1"/>
    </source>
</evidence>
<proteinExistence type="predicted"/>
<sequence length="82" mass="8921">MSIRLKEVDKPVVIPLGQKIAVTGESTRIFVNFNDASTKRYDVSVGYTFKEDVEVDAQFAADQTTISIITPAGVGAKFNLVV</sequence>
<name>A0A1B8AA36_FUSPO</name>
<keyword evidence="2" id="KW-1185">Reference proteome</keyword>
<dbReference type="EMBL" id="LYXU01000023">
    <property type="protein sequence ID" value="OBS17339.1"/>
    <property type="molecule type" value="Genomic_DNA"/>
</dbReference>
<protein>
    <submittedName>
        <fullName evidence="1">Uncharacterized protein</fullName>
    </submittedName>
</protein>
<reference evidence="1 2" key="1">
    <citation type="submission" date="2016-06" db="EMBL/GenBank/DDBJ databases">
        <title>Living apart together: crosstalk between the core and supernumerary genomes in a fungal plant pathogen.</title>
        <authorList>
            <person name="Vanheule A."/>
            <person name="Audenaert K."/>
            <person name="Warris S."/>
            <person name="Van De Geest H."/>
            <person name="Schijlen E."/>
            <person name="Hofte M."/>
            <person name="De Saeger S."/>
            <person name="Haesaert G."/>
            <person name="Waalwijk C."/>
            <person name="Van Der Lee T."/>
        </authorList>
    </citation>
    <scope>NUCLEOTIDE SEQUENCE [LARGE SCALE GENOMIC DNA]</scope>
    <source>
        <strain evidence="1 2">2516</strain>
    </source>
</reference>
<organism evidence="1 2">
    <name type="scientific">Fusarium poae</name>
    <dbReference type="NCBI Taxonomy" id="36050"/>
    <lineage>
        <taxon>Eukaryota</taxon>
        <taxon>Fungi</taxon>
        <taxon>Dikarya</taxon>
        <taxon>Ascomycota</taxon>
        <taxon>Pezizomycotina</taxon>
        <taxon>Sordariomycetes</taxon>
        <taxon>Hypocreomycetidae</taxon>
        <taxon>Hypocreales</taxon>
        <taxon>Nectriaceae</taxon>
        <taxon>Fusarium</taxon>
    </lineage>
</organism>
<comment type="caution">
    <text evidence="1">The sequence shown here is derived from an EMBL/GenBank/DDBJ whole genome shotgun (WGS) entry which is preliminary data.</text>
</comment>
<gene>
    <name evidence="1" type="ORF">FPOA_12159</name>
</gene>